<protein>
    <recommendedName>
        <fullName evidence="5">WD40 repeat-like protein</fullName>
    </recommendedName>
</protein>
<accession>A0A0C9ZE12</accession>
<evidence type="ECO:0000313" key="4">
    <source>
        <dbReference type="Proteomes" id="UP000054485"/>
    </source>
</evidence>
<dbReference type="SMART" id="SM00320">
    <property type="entry name" value="WD40"/>
    <property type="match status" value="3"/>
</dbReference>
<reference evidence="3 4" key="1">
    <citation type="submission" date="2014-04" db="EMBL/GenBank/DDBJ databases">
        <authorList>
            <consortium name="DOE Joint Genome Institute"/>
            <person name="Kuo A."/>
            <person name="Ruytinx J."/>
            <person name="Rineau F."/>
            <person name="Colpaert J."/>
            <person name="Kohler A."/>
            <person name="Nagy L.G."/>
            <person name="Floudas D."/>
            <person name="Copeland A."/>
            <person name="Barry K.W."/>
            <person name="Cichocki N."/>
            <person name="Veneault-Fourrey C."/>
            <person name="LaButti K."/>
            <person name="Lindquist E.A."/>
            <person name="Lipzen A."/>
            <person name="Lundell T."/>
            <person name="Morin E."/>
            <person name="Murat C."/>
            <person name="Sun H."/>
            <person name="Tunlid A."/>
            <person name="Henrissat B."/>
            <person name="Grigoriev I.V."/>
            <person name="Hibbett D.S."/>
            <person name="Martin F."/>
            <person name="Nordberg H.P."/>
            <person name="Cantor M.N."/>
            <person name="Hua S.X."/>
        </authorList>
    </citation>
    <scope>NUCLEOTIDE SEQUENCE [LARGE SCALE GENOMIC DNA]</scope>
    <source>
        <strain evidence="3 4">UH-Slu-Lm8-n1</strain>
    </source>
</reference>
<dbReference type="Proteomes" id="UP000054485">
    <property type="component" value="Unassembled WGS sequence"/>
</dbReference>
<dbReference type="AlphaFoldDB" id="A0A0C9ZE12"/>
<dbReference type="HOGENOM" id="CLU_042559_0_0_1"/>
<organism evidence="3 4">
    <name type="scientific">Suillus luteus UH-Slu-Lm8-n1</name>
    <dbReference type="NCBI Taxonomy" id="930992"/>
    <lineage>
        <taxon>Eukaryota</taxon>
        <taxon>Fungi</taxon>
        <taxon>Dikarya</taxon>
        <taxon>Basidiomycota</taxon>
        <taxon>Agaricomycotina</taxon>
        <taxon>Agaricomycetes</taxon>
        <taxon>Agaricomycetidae</taxon>
        <taxon>Boletales</taxon>
        <taxon>Suillineae</taxon>
        <taxon>Suillaceae</taxon>
        <taxon>Suillus</taxon>
    </lineage>
</organism>
<dbReference type="OrthoDB" id="2654453at2759"/>
<dbReference type="PANTHER" id="PTHR22847:SF637">
    <property type="entry name" value="WD REPEAT DOMAIN 5B"/>
    <property type="match status" value="1"/>
</dbReference>
<feature type="non-terminal residue" evidence="3">
    <location>
        <position position="317"/>
    </location>
</feature>
<proteinExistence type="predicted"/>
<dbReference type="Pfam" id="PF00400">
    <property type="entry name" value="WD40"/>
    <property type="match status" value="1"/>
</dbReference>
<gene>
    <name evidence="3" type="ORF">CY34DRAFT_109795</name>
</gene>
<evidence type="ECO:0000313" key="3">
    <source>
        <dbReference type="EMBL" id="KIK35740.1"/>
    </source>
</evidence>
<sequence>MSTYQLRSLHIEITPAMFSLPWSPFRKSAQHFQHQARLTMSGSVHALAVSNDGQALACGGTEGIKVWDIKSRKELTCTSHNYESRGTVSCAVWITARLAMTETLCYGTGLGYIVFLRRSPVDETCARRLGSGFEITCIAWDMSSEGSTRIAVGTRDKIVQVIVLSANSQLEAVFAVRLDNTVPKSVAFADDKGVYVFGLYDGNFIKLKNDDSAVVKEYSCKSVIGHAAVNQKRGVFVVDNATDGFTLYRLVGDEEPVRTFITAPPSISVPKQVAFGAEGRLVVGGSDNGLVYIFERKTGKLLETLHHSDAGLVQTIA</sequence>
<dbReference type="PANTHER" id="PTHR22847">
    <property type="entry name" value="WD40 REPEAT PROTEIN"/>
    <property type="match status" value="1"/>
</dbReference>
<name>A0A0C9ZE12_9AGAM</name>
<dbReference type="InParanoid" id="A0A0C9ZE12"/>
<keyword evidence="4" id="KW-1185">Reference proteome</keyword>
<evidence type="ECO:0000256" key="2">
    <source>
        <dbReference type="ARBA" id="ARBA00022737"/>
    </source>
</evidence>
<dbReference type="InterPro" id="IPR001680">
    <property type="entry name" value="WD40_rpt"/>
</dbReference>
<dbReference type="GO" id="GO:1990234">
    <property type="term" value="C:transferase complex"/>
    <property type="evidence" value="ECO:0007669"/>
    <property type="project" value="UniProtKB-ARBA"/>
</dbReference>
<reference evidence="4" key="2">
    <citation type="submission" date="2015-01" db="EMBL/GenBank/DDBJ databases">
        <title>Evolutionary Origins and Diversification of the Mycorrhizal Mutualists.</title>
        <authorList>
            <consortium name="DOE Joint Genome Institute"/>
            <consortium name="Mycorrhizal Genomics Consortium"/>
            <person name="Kohler A."/>
            <person name="Kuo A."/>
            <person name="Nagy L.G."/>
            <person name="Floudas D."/>
            <person name="Copeland A."/>
            <person name="Barry K.W."/>
            <person name="Cichocki N."/>
            <person name="Veneault-Fourrey C."/>
            <person name="LaButti K."/>
            <person name="Lindquist E.A."/>
            <person name="Lipzen A."/>
            <person name="Lundell T."/>
            <person name="Morin E."/>
            <person name="Murat C."/>
            <person name="Riley R."/>
            <person name="Ohm R."/>
            <person name="Sun H."/>
            <person name="Tunlid A."/>
            <person name="Henrissat B."/>
            <person name="Grigoriev I.V."/>
            <person name="Hibbett D.S."/>
            <person name="Martin F."/>
        </authorList>
    </citation>
    <scope>NUCLEOTIDE SEQUENCE [LARGE SCALE GENOMIC DNA]</scope>
    <source>
        <strain evidence="4">UH-Slu-Lm8-n1</strain>
    </source>
</reference>
<dbReference type="Gene3D" id="2.130.10.10">
    <property type="entry name" value="YVTN repeat-like/Quinoprotein amine dehydrogenase"/>
    <property type="match status" value="1"/>
</dbReference>
<evidence type="ECO:0008006" key="5">
    <source>
        <dbReference type="Google" id="ProtNLM"/>
    </source>
</evidence>
<dbReference type="InterPro" id="IPR036322">
    <property type="entry name" value="WD40_repeat_dom_sf"/>
</dbReference>
<keyword evidence="2" id="KW-0677">Repeat</keyword>
<evidence type="ECO:0000256" key="1">
    <source>
        <dbReference type="ARBA" id="ARBA00022574"/>
    </source>
</evidence>
<keyword evidence="1" id="KW-0853">WD repeat</keyword>
<dbReference type="STRING" id="930992.A0A0C9ZE12"/>
<dbReference type="EMBL" id="KN835593">
    <property type="protein sequence ID" value="KIK35740.1"/>
    <property type="molecule type" value="Genomic_DNA"/>
</dbReference>
<dbReference type="InterPro" id="IPR015943">
    <property type="entry name" value="WD40/YVTN_repeat-like_dom_sf"/>
</dbReference>
<dbReference type="SUPFAM" id="SSF50978">
    <property type="entry name" value="WD40 repeat-like"/>
    <property type="match status" value="1"/>
</dbReference>